<dbReference type="InterPro" id="IPR012910">
    <property type="entry name" value="Plug_dom"/>
</dbReference>
<evidence type="ECO:0000256" key="5">
    <source>
        <dbReference type="ARBA" id="ARBA00022692"/>
    </source>
</evidence>
<dbReference type="Proteomes" id="UP001520878">
    <property type="component" value="Unassembled WGS sequence"/>
</dbReference>
<dbReference type="PROSITE" id="PS52016">
    <property type="entry name" value="TONB_DEPENDENT_REC_3"/>
    <property type="match status" value="1"/>
</dbReference>
<organism evidence="16 17">
    <name type="scientific">Fluctibacter halophilus</name>
    <dbReference type="NCBI Taxonomy" id="226011"/>
    <lineage>
        <taxon>Bacteria</taxon>
        <taxon>Pseudomonadati</taxon>
        <taxon>Pseudomonadota</taxon>
        <taxon>Gammaproteobacteria</taxon>
        <taxon>Alteromonadales</taxon>
        <taxon>Alteromonadaceae</taxon>
        <taxon>Fluctibacter</taxon>
    </lineage>
</organism>
<dbReference type="InterPro" id="IPR000531">
    <property type="entry name" value="Beta-barrel_TonB"/>
</dbReference>
<evidence type="ECO:0000256" key="2">
    <source>
        <dbReference type="ARBA" id="ARBA00022448"/>
    </source>
</evidence>
<keyword evidence="10 11" id="KW-0998">Cell outer membrane</keyword>
<feature type="chain" id="PRO_5047331326" evidence="13">
    <location>
        <begin position="30"/>
        <end position="746"/>
    </location>
</feature>
<dbReference type="Gene3D" id="2.40.170.20">
    <property type="entry name" value="TonB-dependent receptor, beta-barrel domain"/>
    <property type="match status" value="1"/>
</dbReference>
<gene>
    <name evidence="16" type="ORF">LJ739_15605</name>
</gene>
<evidence type="ECO:0000256" key="6">
    <source>
        <dbReference type="ARBA" id="ARBA00023004"/>
    </source>
</evidence>
<dbReference type="PANTHER" id="PTHR32552">
    <property type="entry name" value="FERRICHROME IRON RECEPTOR-RELATED"/>
    <property type="match status" value="1"/>
</dbReference>
<evidence type="ECO:0000313" key="16">
    <source>
        <dbReference type="EMBL" id="MCC2617677.1"/>
    </source>
</evidence>
<dbReference type="Pfam" id="PF00593">
    <property type="entry name" value="TonB_dep_Rec_b-barrel"/>
    <property type="match status" value="1"/>
</dbReference>
<feature type="domain" description="TonB-dependent receptor-like beta-barrel" evidence="14">
    <location>
        <begin position="282"/>
        <end position="708"/>
    </location>
</feature>
<keyword evidence="4" id="KW-0410">Iron transport</keyword>
<evidence type="ECO:0000256" key="8">
    <source>
        <dbReference type="ARBA" id="ARBA00023077"/>
    </source>
</evidence>
<keyword evidence="6" id="KW-0408">Iron</keyword>
<proteinExistence type="inferred from homology"/>
<comment type="similarity">
    <text evidence="11 12">Belongs to the TonB-dependent receptor family.</text>
</comment>
<dbReference type="PANTHER" id="PTHR32552:SF81">
    <property type="entry name" value="TONB-DEPENDENT OUTER MEMBRANE RECEPTOR"/>
    <property type="match status" value="1"/>
</dbReference>
<dbReference type="CDD" id="cd01347">
    <property type="entry name" value="ligand_gated_channel"/>
    <property type="match status" value="1"/>
</dbReference>
<comment type="caution">
    <text evidence="16">The sequence shown here is derived from an EMBL/GenBank/DDBJ whole genome shotgun (WGS) entry which is preliminary data.</text>
</comment>
<keyword evidence="16" id="KW-0675">Receptor</keyword>
<keyword evidence="7" id="KW-0406">Ion transport</keyword>
<dbReference type="SUPFAM" id="SSF56935">
    <property type="entry name" value="Porins"/>
    <property type="match status" value="1"/>
</dbReference>
<evidence type="ECO:0000256" key="4">
    <source>
        <dbReference type="ARBA" id="ARBA00022496"/>
    </source>
</evidence>
<feature type="signal peptide" evidence="13">
    <location>
        <begin position="1"/>
        <end position="29"/>
    </location>
</feature>
<evidence type="ECO:0000256" key="12">
    <source>
        <dbReference type="RuleBase" id="RU003357"/>
    </source>
</evidence>
<keyword evidence="9 11" id="KW-0472">Membrane</keyword>
<reference evidence="16 17" key="1">
    <citation type="submission" date="2021-10" db="EMBL/GenBank/DDBJ databases">
        <title>Draft genome of Aestuariibacter halophilus JC2043.</title>
        <authorList>
            <person name="Emsley S.A."/>
            <person name="Pfannmuller K.M."/>
            <person name="Ushijima B."/>
            <person name="Saw J.H."/>
            <person name="Videau P."/>
        </authorList>
    </citation>
    <scope>NUCLEOTIDE SEQUENCE [LARGE SCALE GENOMIC DNA]</scope>
    <source>
        <strain evidence="16 17">JC2043</strain>
    </source>
</reference>
<evidence type="ECO:0000256" key="7">
    <source>
        <dbReference type="ARBA" id="ARBA00023065"/>
    </source>
</evidence>
<feature type="domain" description="TonB-dependent receptor plug" evidence="15">
    <location>
        <begin position="55"/>
        <end position="164"/>
    </location>
</feature>
<evidence type="ECO:0000259" key="15">
    <source>
        <dbReference type="Pfam" id="PF07715"/>
    </source>
</evidence>
<dbReference type="InterPro" id="IPR036942">
    <property type="entry name" value="Beta-barrel_TonB_sf"/>
</dbReference>
<protein>
    <submittedName>
        <fullName evidence="16">TonB-dependent receptor</fullName>
    </submittedName>
</protein>
<evidence type="ECO:0000256" key="11">
    <source>
        <dbReference type="PROSITE-ProRule" id="PRU01360"/>
    </source>
</evidence>
<evidence type="ECO:0000313" key="17">
    <source>
        <dbReference type="Proteomes" id="UP001520878"/>
    </source>
</evidence>
<keyword evidence="17" id="KW-1185">Reference proteome</keyword>
<dbReference type="RefSeq" id="WP_229162008.1">
    <property type="nucleotide sequence ID" value="NZ_JAJEWP010000005.1"/>
</dbReference>
<evidence type="ECO:0000259" key="14">
    <source>
        <dbReference type="Pfam" id="PF00593"/>
    </source>
</evidence>
<dbReference type="InterPro" id="IPR039426">
    <property type="entry name" value="TonB-dep_rcpt-like"/>
</dbReference>
<keyword evidence="3 11" id="KW-1134">Transmembrane beta strand</keyword>
<evidence type="ECO:0000256" key="3">
    <source>
        <dbReference type="ARBA" id="ARBA00022452"/>
    </source>
</evidence>
<evidence type="ECO:0000256" key="10">
    <source>
        <dbReference type="ARBA" id="ARBA00023237"/>
    </source>
</evidence>
<keyword evidence="8 12" id="KW-0798">TonB box</keyword>
<accession>A0ABS8GAR4</accession>
<keyword evidence="5 11" id="KW-0812">Transmembrane</keyword>
<keyword evidence="13" id="KW-0732">Signal</keyword>
<keyword evidence="2 11" id="KW-0813">Transport</keyword>
<evidence type="ECO:0000256" key="9">
    <source>
        <dbReference type="ARBA" id="ARBA00023136"/>
    </source>
</evidence>
<dbReference type="EMBL" id="JAJEWP010000005">
    <property type="protein sequence ID" value="MCC2617677.1"/>
    <property type="molecule type" value="Genomic_DNA"/>
</dbReference>
<evidence type="ECO:0000256" key="1">
    <source>
        <dbReference type="ARBA" id="ARBA00004571"/>
    </source>
</evidence>
<sequence>MKNTCTSLQRRLSMLAASIVTAFSSNAVAQQPDQPQADEVETIMVTARKRTESLFESPTAITSIGEKLLEDANVGNLDDIGKYVPNLNISRYGVGNTGHASIFIRGIGLQDHIITTDPGVGVYVDGVYLGRQMGANLSLPNIERVEVLRGPQGTLYGRNTLGGAVNIITKQPGDEAMARVTAKAGSRGRLATELYYNNELTDQLSVSASGAFKRRDGVGEAVNLANPEKEIGEEQEYSARLAAKYRFNNDVSLLWSFDMVDNESGQSPYTIEFTTPLDPNDVFNGDFPLLTPDLLPSDPDDLGTTVAGIESTAYEGWGSALTLAWTINEHIDSKLIGSYRTSEYEGGLDDDASPLNLSEFPETGEADQYSLELQVNGAYDGWDFVSGLYFFNEDGKTESGPWVFSPFNTPDGLLNDGVTPSFGDYGFFDLQQETNAYAAYFNASVDVTDKLSVGGGLRYSKDEKDANAMFPSFAERKYLSESWSEITWDINAAYQLDNGLNVYGQIQKGYQTGGFPPRPFGGAAQFVSFDETTAINYEMGFKGRLSNDFSLLAAVFYTEYTDLALPFSDPTAGGGFVTIVENAGESEARGIELEATWNVTDDFVIRTAVGYLDAEITQVDDGVLGIGEGDAPALTPEWTVMIAPSYFVDLDSGATLSFNADYSFRDEMQGQSVNNPSERIDARELFGFSVTYLSAAGDWRVSLYGENVFNEIYDQGRLQQSGFVGIVRSNDRSEFGVRFSKEFELY</sequence>
<name>A0ABS8GAR4_9ALTE</name>
<comment type="subcellular location">
    <subcellularLocation>
        <location evidence="1 11">Cell outer membrane</location>
        <topology evidence="1 11">Multi-pass membrane protein</topology>
    </subcellularLocation>
</comment>
<evidence type="ECO:0000256" key="13">
    <source>
        <dbReference type="SAM" id="SignalP"/>
    </source>
</evidence>
<dbReference type="Pfam" id="PF07715">
    <property type="entry name" value="Plug"/>
    <property type="match status" value="1"/>
</dbReference>